<dbReference type="KEGG" id="nfa:NFA_33670"/>
<dbReference type="Gene3D" id="3.30.70.100">
    <property type="match status" value="1"/>
</dbReference>
<dbReference type="SMART" id="SM00886">
    <property type="entry name" value="Dabb"/>
    <property type="match status" value="1"/>
</dbReference>
<name>Q5YUC7_NOCFA</name>
<dbReference type="Proteomes" id="UP000006820">
    <property type="component" value="Chromosome"/>
</dbReference>
<dbReference type="EMBL" id="AP006618">
    <property type="protein sequence ID" value="BAD58214.1"/>
    <property type="molecule type" value="Genomic_DNA"/>
</dbReference>
<dbReference type="eggNOG" id="ENOG50338BS">
    <property type="taxonomic scope" value="Bacteria"/>
</dbReference>
<protein>
    <recommendedName>
        <fullName evidence="1">Stress-response A/B barrel domain-containing protein</fullName>
    </recommendedName>
</protein>
<evidence type="ECO:0000313" key="2">
    <source>
        <dbReference type="EMBL" id="BAD58214.1"/>
    </source>
</evidence>
<dbReference type="SUPFAM" id="SSF54909">
    <property type="entry name" value="Dimeric alpha+beta barrel"/>
    <property type="match status" value="1"/>
</dbReference>
<evidence type="ECO:0000313" key="3">
    <source>
        <dbReference type="Proteomes" id="UP000006820"/>
    </source>
</evidence>
<dbReference type="InterPro" id="IPR013097">
    <property type="entry name" value="Dabb"/>
</dbReference>
<proteinExistence type="predicted"/>
<reference evidence="2 3" key="1">
    <citation type="journal article" date="2004" name="Proc. Natl. Acad. Sci. U.S.A.">
        <title>The complete genomic sequence of Nocardia farcinica IFM 10152.</title>
        <authorList>
            <person name="Ishikawa J."/>
            <person name="Yamashita A."/>
            <person name="Mikami Y."/>
            <person name="Hoshino Y."/>
            <person name="Kurita H."/>
            <person name="Hotta K."/>
            <person name="Shiba T."/>
            <person name="Hattori M."/>
        </authorList>
    </citation>
    <scope>NUCLEOTIDE SEQUENCE [LARGE SCALE GENOMIC DNA]</scope>
    <source>
        <strain evidence="2 3">IFM 10152</strain>
    </source>
</reference>
<dbReference type="STRING" id="247156.NFA_33670"/>
<dbReference type="Pfam" id="PF07876">
    <property type="entry name" value="Dabb"/>
    <property type="match status" value="1"/>
</dbReference>
<sequence>MPLRRTDSRPLGCHREIAGRTPRFDGWTTPQMVRQPAPKTWKDSAMYKVTRLLHSADPSDEMTTAMIVKRLAAAAESTGARRALAARTLPGVRNGGDVLVHLQFRDAAEWARQREVVDEACAEPAIGHIDGVEYETAAGDRGGRRREAAPPGVYRTLLLRVDPAAGPGQVSRFEHGTLQMPVHIPAISAWQLSPVRHAVGTAQWTHVWEQEFTDVDGLLGAYMRHPIHWAHVDRFFDPECPEWIVKDRICHSFCAISAPIIDTAPEIAPTARES</sequence>
<accession>Q5YUC7</accession>
<feature type="domain" description="Stress-response A/B barrel" evidence="1">
    <location>
        <begin position="153"/>
        <end position="248"/>
    </location>
</feature>
<dbReference type="AlphaFoldDB" id="Q5YUC7"/>
<dbReference type="HOGENOM" id="CLU_088561_0_0_11"/>
<dbReference type="PROSITE" id="PS51502">
    <property type="entry name" value="S_R_A_B_BARREL"/>
    <property type="match status" value="1"/>
</dbReference>
<evidence type="ECO:0000259" key="1">
    <source>
        <dbReference type="PROSITE" id="PS51502"/>
    </source>
</evidence>
<keyword evidence="3" id="KW-1185">Reference proteome</keyword>
<gene>
    <name evidence="2" type="ordered locus">NFA_33670</name>
</gene>
<dbReference type="InterPro" id="IPR011008">
    <property type="entry name" value="Dimeric_a/b-barrel"/>
</dbReference>
<organism evidence="2 3">
    <name type="scientific">Nocardia farcinica (strain IFM 10152)</name>
    <dbReference type="NCBI Taxonomy" id="247156"/>
    <lineage>
        <taxon>Bacteria</taxon>
        <taxon>Bacillati</taxon>
        <taxon>Actinomycetota</taxon>
        <taxon>Actinomycetes</taxon>
        <taxon>Mycobacteriales</taxon>
        <taxon>Nocardiaceae</taxon>
        <taxon>Nocardia</taxon>
    </lineage>
</organism>